<evidence type="ECO:0000313" key="2">
    <source>
        <dbReference type="Proteomes" id="UP001205906"/>
    </source>
</evidence>
<protein>
    <recommendedName>
        <fullName evidence="3">DUF982 domain-containing protein</fullName>
    </recommendedName>
</protein>
<gene>
    <name evidence="1" type="ORF">NGM99_00965</name>
</gene>
<organism evidence="1 2">
    <name type="scientific">Mesorhizobium liriopis</name>
    <dbReference type="NCBI Taxonomy" id="2953882"/>
    <lineage>
        <taxon>Bacteria</taxon>
        <taxon>Pseudomonadati</taxon>
        <taxon>Pseudomonadota</taxon>
        <taxon>Alphaproteobacteria</taxon>
        <taxon>Hyphomicrobiales</taxon>
        <taxon>Phyllobacteriaceae</taxon>
        <taxon>Mesorhizobium</taxon>
    </lineage>
</organism>
<keyword evidence="2" id="KW-1185">Reference proteome</keyword>
<proteinExistence type="predicted"/>
<dbReference type="EMBL" id="JAMXQS010000001">
    <property type="protein sequence ID" value="MCO6048360.1"/>
    <property type="molecule type" value="Genomic_DNA"/>
</dbReference>
<accession>A0ABT1C0K5</accession>
<evidence type="ECO:0008006" key="3">
    <source>
        <dbReference type="Google" id="ProtNLM"/>
    </source>
</evidence>
<name>A0ABT1C0K5_9HYPH</name>
<comment type="caution">
    <text evidence="1">The sequence shown here is derived from an EMBL/GenBank/DDBJ whole genome shotgun (WGS) entry which is preliminary data.</text>
</comment>
<dbReference type="Proteomes" id="UP001205906">
    <property type="component" value="Unassembled WGS sequence"/>
</dbReference>
<dbReference type="RefSeq" id="WP_252815177.1">
    <property type="nucleotide sequence ID" value="NZ_JAMXQS010000001.1"/>
</dbReference>
<evidence type="ECO:0000313" key="1">
    <source>
        <dbReference type="EMBL" id="MCO6048360.1"/>
    </source>
</evidence>
<reference evidence="1 2" key="1">
    <citation type="submission" date="2022-06" db="EMBL/GenBank/DDBJ databases">
        <title>Mesorhizobium sp. strain RP14 Genome sequencing and assembly.</title>
        <authorList>
            <person name="Kim I."/>
        </authorList>
    </citation>
    <scope>NUCLEOTIDE SEQUENCE [LARGE SCALE GENOMIC DNA]</scope>
    <source>
        <strain evidence="2">RP14(2022)</strain>
    </source>
</reference>
<sequence length="70" mass="8083">MASRFTLVLDPVDQWSVWDNETGEPTFFGDMLLAGMSKVEAEAACEILNRIYDNRMREAERLRKRRSDGS</sequence>